<comment type="subcellular location">
    <subcellularLocation>
        <location evidence="2">Cytoplasm</location>
    </subcellularLocation>
</comment>
<dbReference type="InterPro" id="IPR045864">
    <property type="entry name" value="aa-tRNA-synth_II/BPL/LPL"/>
</dbReference>
<keyword evidence="7" id="KW-0963">Cytoplasm</keyword>
<keyword evidence="8" id="KW-0820">tRNA-binding</keyword>
<dbReference type="InterPro" id="IPR005147">
    <property type="entry name" value="tRNA_synthase_B5-dom"/>
</dbReference>
<dbReference type="InterPro" id="IPR009061">
    <property type="entry name" value="DNA-bd_dom_put_sf"/>
</dbReference>
<dbReference type="CDD" id="cd00769">
    <property type="entry name" value="PheRS_beta_core"/>
    <property type="match status" value="1"/>
</dbReference>
<keyword evidence="15" id="KW-0648">Protein biosynthesis</keyword>
<keyword evidence="12" id="KW-0067">ATP-binding</keyword>
<dbReference type="CDD" id="cd02796">
    <property type="entry name" value="tRNA_bind_bactPheRS"/>
    <property type="match status" value="1"/>
</dbReference>
<dbReference type="InterPro" id="IPR005146">
    <property type="entry name" value="B3/B4_tRNA-bd"/>
</dbReference>
<accession>A0A5B8RCL6</accession>
<name>A0A5B8RCL6_9ZZZZ</name>
<evidence type="ECO:0000256" key="14">
    <source>
        <dbReference type="ARBA" id="ARBA00022884"/>
    </source>
</evidence>
<dbReference type="Pfam" id="PF03484">
    <property type="entry name" value="B5"/>
    <property type="match status" value="1"/>
</dbReference>
<keyword evidence="16" id="KW-0030">Aminoacyl-tRNA synthetase</keyword>
<keyword evidence="11" id="KW-0547">Nucleotide-binding</keyword>
<dbReference type="Gene3D" id="3.50.40.10">
    <property type="entry name" value="Phenylalanyl-trna Synthetase, Chain B, domain 3"/>
    <property type="match status" value="1"/>
</dbReference>
<dbReference type="Pfam" id="PF01588">
    <property type="entry name" value="tRNA_bind"/>
    <property type="match status" value="1"/>
</dbReference>
<dbReference type="PROSITE" id="PS51447">
    <property type="entry name" value="FDX_ACB"/>
    <property type="match status" value="1"/>
</dbReference>
<dbReference type="Gene3D" id="3.30.930.10">
    <property type="entry name" value="Bira Bifunctional Protein, Domain 2"/>
    <property type="match status" value="1"/>
</dbReference>
<dbReference type="Pfam" id="PF03147">
    <property type="entry name" value="FDX-ACB"/>
    <property type="match status" value="1"/>
</dbReference>
<evidence type="ECO:0000256" key="2">
    <source>
        <dbReference type="ARBA" id="ARBA00004496"/>
    </source>
</evidence>
<reference evidence="22" key="1">
    <citation type="submission" date="2019-06" db="EMBL/GenBank/DDBJ databases">
        <authorList>
            <person name="Murdoch R.W."/>
            <person name="Fathepure B."/>
        </authorList>
    </citation>
    <scope>NUCLEOTIDE SEQUENCE</scope>
</reference>
<sequence>MRISEQWLREWVTLPETTAELGHRLTMAGLEVDAVEPAAPPFTGLVVGEVVACEPHPDADRLSVCTVADGEDEQTVVCGAPNVRVGLKAPFARIGAVLPGDFRIRRTKLRGVASHGMLCSARELGLSEDAAGLMELPGSAPTGADLREYLGLDDTVIEVDLTPNRSDCLGMAGVAREVGVIGRCEVTDPAAGTVSPALTDSFPVRLDAPAACPRYLGRIVRGVDTAAETPVWMRERLRRAGVRPLSVAVDVTNYVMLELGQPMHAFDLATLRGGIHVRMAASGERLALLNGDTVTLDPETLVIADDERAVAMAGIMGGADTAVGEGTRDVFLEAAFFAPDAIAGRARAHGLHTDSSHRFERGVDPALPARAMERATALLTAIAGGEAGPAGEAVDEGALPVRPPVRLRPGRVNRLLGTDTPEAEMRDILERLGMAVAGEAHEWSVTPPTWRFDIAREEDLVEEIARIRGYDSIPVKRTPAPLAMSPQPETRLGLRRLRRALVDRDYQEAITYSFVARELDESLDPDSEALALANPLSEELAVMRTSLWPGLVRAAVYNQNRQSPRVRLFESGLRFRGSDGATLEQTPVLAGIATGNAAGEHWDGGSRPLDFFDIKGDVEALMALTGVPDSFTFEPAEHPALHPGQSARVLRDGRPAGWIGAIHPDLEGRLELAGRSYVFEIELAALDAARVPAFEPLSRYPSIRRDLAVVVDDDVAAGTLRRLIAESAGEWLRDLAVFDVYRGRGVPEGRKSLAIGLILQDSGRTLTDADVEGCIAGVIERLRTELNASLRE</sequence>
<comment type="subunit">
    <text evidence="4">Tetramer of two alpha and two beta subunits.</text>
</comment>
<comment type="cofactor">
    <cofactor evidence="1">
        <name>Mg(2+)</name>
        <dbReference type="ChEBI" id="CHEBI:18420"/>
    </cofactor>
</comment>
<organism evidence="22">
    <name type="scientific">uncultured organism</name>
    <dbReference type="NCBI Taxonomy" id="155900"/>
    <lineage>
        <taxon>unclassified sequences</taxon>
        <taxon>environmental samples</taxon>
    </lineage>
</organism>
<dbReference type="InterPro" id="IPR033714">
    <property type="entry name" value="tRNA_bind_bactPheRS"/>
</dbReference>
<dbReference type="InterPro" id="IPR005121">
    <property type="entry name" value="Fdx_antiC-bd"/>
</dbReference>
<dbReference type="InterPro" id="IPR012340">
    <property type="entry name" value="NA-bd_OB-fold"/>
</dbReference>
<dbReference type="PANTHER" id="PTHR10947:SF0">
    <property type="entry name" value="PHENYLALANINE--TRNA LIGASE BETA SUBUNIT"/>
    <property type="match status" value="1"/>
</dbReference>
<dbReference type="InterPro" id="IPR045060">
    <property type="entry name" value="Phe-tRNA-ligase_IIc_bsu"/>
</dbReference>
<dbReference type="Gene3D" id="2.40.50.140">
    <property type="entry name" value="Nucleic acid-binding proteins"/>
    <property type="match status" value="1"/>
</dbReference>
<dbReference type="GO" id="GO:0005524">
    <property type="term" value="F:ATP binding"/>
    <property type="evidence" value="ECO:0007669"/>
    <property type="project" value="UniProtKB-KW"/>
</dbReference>
<dbReference type="InterPro" id="IPR036690">
    <property type="entry name" value="Fdx_antiC-bd_sf"/>
</dbReference>
<dbReference type="PANTHER" id="PTHR10947">
    <property type="entry name" value="PHENYLALANYL-TRNA SYNTHETASE BETA CHAIN AND LEUCINE-RICH REPEAT-CONTAINING PROTEIN 47"/>
    <property type="match status" value="1"/>
</dbReference>
<dbReference type="SUPFAM" id="SSF46955">
    <property type="entry name" value="Putative DNA-binding domain"/>
    <property type="match status" value="1"/>
</dbReference>
<dbReference type="InterPro" id="IPR002547">
    <property type="entry name" value="tRNA-bd_dom"/>
</dbReference>
<evidence type="ECO:0000256" key="3">
    <source>
        <dbReference type="ARBA" id="ARBA00008653"/>
    </source>
</evidence>
<evidence type="ECO:0000256" key="1">
    <source>
        <dbReference type="ARBA" id="ARBA00001946"/>
    </source>
</evidence>
<dbReference type="FunFam" id="3.30.70.380:FF:000001">
    <property type="entry name" value="Phenylalanine--tRNA ligase beta subunit"/>
    <property type="match status" value="1"/>
</dbReference>
<dbReference type="Gene3D" id="3.30.70.380">
    <property type="entry name" value="Ferrodoxin-fold anticodon-binding domain"/>
    <property type="match status" value="1"/>
</dbReference>
<protein>
    <recommendedName>
        <fullName evidence="6">Phenylalanine--tRNA ligase beta subunit</fullName>
        <ecNumber evidence="5">6.1.1.20</ecNumber>
    </recommendedName>
    <alternativeName>
        <fullName evidence="17">Phenylalanyl-tRNA synthetase beta subunit</fullName>
    </alternativeName>
</protein>
<dbReference type="SMART" id="SM00874">
    <property type="entry name" value="B5"/>
    <property type="match status" value="1"/>
</dbReference>
<dbReference type="Gene3D" id="3.30.56.10">
    <property type="match status" value="2"/>
</dbReference>
<dbReference type="FunFam" id="3.50.40.10:FF:000001">
    <property type="entry name" value="Phenylalanine--tRNA ligase beta subunit"/>
    <property type="match status" value="1"/>
</dbReference>
<dbReference type="InterPro" id="IPR004532">
    <property type="entry name" value="Phe-tRNA-ligase_IIc_bsu_bact"/>
</dbReference>
<dbReference type="SMART" id="SM00896">
    <property type="entry name" value="FDX-ACB"/>
    <property type="match status" value="1"/>
</dbReference>
<evidence type="ECO:0000256" key="17">
    <source>
        <dbReference type="ARBA" id="ARBA00033189"/>
    </source>
</evidence>
<evidence type="ECO:0000256" key="7">
    <source>
        <dbReference type="ARBA" id="ARBA00022490"/>
    </source>
</evidence>
<dbReference type="SUPFAM" id="SSF50249">
    <property type="entry name" value="Nucleic acid-binding proteins"/>
    <property type="match status" value="1"/>
</dbReference>
<evidence type="ECO:0000256" key="6">
    <source>
        <dbReference type="ARBA" id="ARBA00017032"/>
    </source>
</evidence>
<dbReference type="HAMAP" id="MF_00283">
    <property type="entry name" value="Phe_tRNA_synth_beta1"/>
    <property type="match status" value="1"/>
</dbReference>
<gene>
    <name evidence="22" type="primary">pheT</name>
    <name evidence="22" type="ORF">KBTEX_02170</name>
</gene>
<proteinExistence type="inferred from homology"/>
<dbReference type="PROSITE" id="PS51483">
    <property type="entry name" value="B5"/>
    <property type="match status" value="1"/>
</dbReference>
<feature type="domain" description="FDX-ACB" evidence="20">
    <location>
        <begin position="698"/>
        <end position="791"/>
    </location>
</feature>
<dbReference type="SMART" id="SM00873">
    <property type="entry name" value="B3_4"/>
    <property type="match status" value="1"/>
</dbReference>
<evidence type="ECO:0000256" key="13">
    <source>
        <dbReference type="ARBA" id="ARBA00022842"/>
    </source>
</evidence>
<evidence type="ECO:0000256" key="15">
    <source>
        <dbReference type="ARBA" id="ARBA00022917"/>
    </source>
</evidence>
<comment type="similarity">
    <text evidence="3">Belongs to the phenylalanyl-tRNA synthetase beta subunit family. Type 1 subfamily.</text>
</comment>
<evidence type="ECO:0000256" key="8">
    <source>
        <dbReference type="ARBA" id="ARBA00022555"/>
    </source>
</evidence>
<dbReference type="SUPFAM" id="SSF56037">
    <property type="entry name" value="PheT/TilS domain"/>
    <property type="match status" value="1"/>
</dbReference>
<evidence type="ECO:0000256" key="16">
    <source>
        <dbReference type="ARBA" id="ARBA00023146"/>
    </source>
</evidence>
<evidence type="ECO:0000259" key="20">
    <source>
        <dbReference type="PROSITE" id="PS51447"/>
    </source>
</evidence>
<dbReference type="GO" id="GO:0000049">
    <property type="term" value="F:tRNA binding"/>
    <property type="evidence" value="ECO:0007669"/>
    <property type="project" value="UniProtKB-KW"/>
</dbReference>
<evidence type="ECO:0000256" key="9">
    <source>
        <dbReference type="ARBA" id="ARBA00022598"/>
    </source>
</evidence>
<evidence type="ECO:0000313" key="22">
    <source>
        <dbReference type="EMBL" id="QEA05843.1"/>
    </source>
</evidence>
<evidence type="ECO:0000259" key="19">
    <source>
        <dbReference type="PROSITE" id="PS50886"/>
    </source>
</evidence>
<dbReference type="EMBL" id="MN079113">
    <property type="protein sequence ID" value="QEA05843.1"/>
    <property type="molecule type" value="Genomic_DNA"/>
</dbReference>
<dbReference type="AlphaFoldDB" id="A0A5B8RCL6"/>
<dbReference type="GO" id="GO:0004826">
    <property type="term" value="F:phenylalanine-tRNA ligase activity"/>
    <property type="evidence" value="ECO:0007669"/>
    <property type="project" value="UniProtKB-EC"/>
</dbReference>
<evidence type="ECO:0000256" key="12">
    <source>
        <dbReference type="ARBA" id="ARBA00022840"/>
    </source>
</evidence>
<keyword evidence="10" id="KW-0479">Metal-binding</keyword>
<evidence type="ECO:0000256" key="11">
    <source>
        <dbReference type="ARBA" id="ARBA00022741"/>
    </source>
</evidence>
<dbReference type="InterPro" id="IPR020825">
    <property type="entry name" value="Phe-tRNA_synthase-like_B3/B4"/>
</dbReference>
<evidence type="ECO:0000259" key="21">
    <source>
        <dbReference type="PROSITE" id="PS51483"/>
    </source>
</evidence>
<keyword evidence="14" id="KW-0694">RNA-binding</keyword>
<evidence type="ECO:0000256" key="5">
    <source>
        <dbReference type="ARBA" id="ARBA00012814"/>
    </source>
</evidence>
<feature type="domain" description="B5" evidence="21">
    <location>
        <begin position="400"/>
        <end position="475"/>
    </location>
</feature>
<dbReference type="SUPFAM" id="SSF54991">
    <property type="entry name" value="Anticodon-binding domain of PheRS"/>
    <property type="match status" value="1"/>
</dbReference>
<evidence type="ECO:0000256" key="4">
    <source>
        <dbReference type="ARBA" id="ARBA00011209"/>
    </source>
</evidence>
<dbReference type="FunFam" id="3.30.930.10:FF:000022">
    <property type="entry name" value="Phenylalanine--tRNA ligase beta subunit"/>
    <property type="match status" value="1"/>
</dbReference>
<dbReference type="FunFam" id="2.40.50.140:FF:000045">
    <property type="entry name" value="Phenylalanine--tRNA ligase beta subunit"/>
    <property type="match status" value="1"/>
</dbReference>
<dbReference type="Pfam" id="PF03483">
    <property type="entry name" value="B3_4"/>
    <property type="match status" value="1"/>
</dbReference>
<dbReference type="FunFam" id="3.30.56.10:FF:000002">
    <property type="entry name" value="Phenylalanine--tRNA ligase beta subunit"/>
    <property type="match status" value="1"/>
</dbReference>
<dbReference type="Pfam" id="PF17759">
    <property type="entry name" value="tRNA_synthFbeta"/>
    <property type="match status" value="1"/>
</dbReference>
<dbReference type="NCBIfam" id="NF045760">
    <property type="entry name" value="YtpR"/>
    <property type="match status" value="1"/>
</dbReference>
<dbReference type="NCBIfam" id="TIGR00472">
    <property type="entry name" value="pheT_bact"/>
    <property type="match status" value="1"/>
</dbReference>
<feature type="domain" description="TRNA-binding" evidence="19">
    <location>
        <begin position="39"/>
        <end position="147"/>
    </location>
</feature>
<comment type="catalytic activity">
    <reaction evidence="18">
        <text>tRNA(Phe) + L-phenylalanine + ATP = L-phenylalanyl-tRNA(Phe) + AMP + diphosphate + H(+)</text>
        <dbReference type="Rhea" id="RHEA:19413"/>
        <dbReference type="Rhea" id="RHEA-COMP:9668"/>
        <dbReference type="Rhea" id="RHEA-COMP:9699"/>
        <dbReference type="ChEBI" id="CHEBI:15378"/>
        <dbReference type="ChEBI" id="CHEBI:30616"/>
        <dbReference type="ChEBI" id="CHEBI:33019"/>
        <dbReference type="ChEBI" id="CHEBI:58095"/>
        <dbReference type="ChEBI" id="CHEBI:78442"/>
        <dbReference type="ChEBI" id="CHEBI:78531"/>
        <dbReference type="ChEBI" id="CHEBI:456215"/>
        <dbReference type="EC" id="6.1.1.20"/>
    </reaction>
</comment>
<keyword evidence="9 22" id="KW-0436">Ligase</keyword>
<dbReference type="PROSITE" id="PS50886">
    <property type="entry name" value="TRBD"/>
    <property type="match status" value="1"/>
</dbReference>
<evidence type="ECO:0000256" key="18">
    <source>
        <dbReference type="ARBA" id="ARBA00049255"/>
    </source>
</evidence>
<evidence type="ECO:0000256" key="10">
    <source>
        <dbReference type="ARBA" id="ARBA00022723"/>
    </source>
</evidence>
<keyword evidence="13" id="KW-0460">Magnesium</keyword>
<dbReference type="SUPFAM" id="SSF55681">
    <property type="entry name" value="Class II aaRS and biotin synthetases"/>
    <property type="match status" value="1"/>
</dbReference>
<dbReference type="EC" id="6.1.1.20" evidence="5"/>
<dbReference type="GO" id="GO:0000287">
    <property type="term" value="F:magnesium ion binding"/>
    <property type="evidence" value="ECO:0007669"/>
    <property type="project" value="InterPro"/>
</dbReference>
<dbReference type="InterPro" id="IPR041616">
    <property type="entry name" value="PheRS_beta_core"/>
</dbReference>